<evidence type="ECO:0000313" key="2">
    <source>
        <dbReference type="EMBL" id="KAF4036994.1"/>
    </source>
</evidence>
<comment type="caution">
    <text evidence="2">The sequence shown here is derived from an EMBL/GenBank/DDBJ whole genome shotgun (WGS) entry which is preliminary data.</text>
</comment>
<protein>
    <recommendedName>
        <fullName evidence="5">Transmembrane protein</fullName>
    </recommendedName>
</protein>
<evidence type="ECO:0000256" key="1">
    <source>
        <dbReference type="SAM" id="Phobius"/>
    </source>
</evidence>
<keyword evidence="1" id="KW-0472">Membrane</keyword>
<organism evidence="2 4">
    <name type="scientific">Phytophthora infestans</name>
    <name type="common">Potato late blight agent</name>
    <name type="synonym">Botrytis infestans</name>
    <dbReference type="NCBI Taxonomy" id="4787"/>
    <lineage>
        <taxon>Eukaryota</taxon>
        <taxon>Sar</taxon>
        <taxon>Stramenopiles</taxon>
        <taxon>Oomycota</taxon>
        <taxon>Peronosporomycetes</taxon>
        <taxon>Peronosporales</taxon>
        <taxon>Peronosporaceae</taxon>
        <taxon>Phytophthora</taxon>
    </lineage>
</organism>
<evidence type="ECO:0000313" key="3">
    <source>
        <dbReference type="EMBL" id="KAF4146937.1"/>
    </source>
</evidence>
<dbReference type="EMBL" id="WSZM01000252">
    <property type="protein sequence ID" value="KAF4036994.1"/>
    <property type="molecule type" value="Genomic_DNA"/>
</dbReference>
<feature type="transmembrane region" description="Helical" evidence="1">
    <location>
        <begin position="135"/>
        <end position="156"/>
    </location>
</feature>
<dbReference type="EMBL" id="JAACNO010000540">
    <property type="protein sequence ID" value="KAF4146937.1"/>
    <property type="molecule type" value="Genomic_DNA"/>
</dbReference>
<proteinExistence type="predicted"/>
<dbReference type="AlphaFoldDB" id="A0A833W0M0"/>
<reference evidence="2" key="1">
    <citation type="submission" date="2020-04" db="EMBL/GenBank/DDBJ databases">
        <title>Hybrid Assembly of Korean Phytophthora infestans isolates.</title>
        <authorList>
            <person name="Prokchorchik M."/>
            <person name="Lee Y."/>
            <person name="Seo J."/>
            <person name="Cho J.-H."/>
            <person name="Park Y.-E."/>
            <person name="Jang D.-C."/>
            <person name="Im J.-S."/>
            <person name="Choi J.-G."/>
            <person name="Park H.-J."/>
            <person name="Lee G.-B."/>
            <person name="Lee Y.-G."/>
            <person name="Hong S.-Y."/>
            <person name="Cho K."/>
            <person name="Sohn K.H."/>
        </authorList>
    </citation>
    <scope>NUCLEOTIDE SEQUENCE</scope>
    <source>
        <strain evidence="2">KR_1_A1</strain>
        <strain evidence="3">KR_2_A2</strain>
    </source>
</reference>
<evidence type="ECO:0008006" key="5">
    <source>
        <dbReference type="Google" id="ProtNLM"/>
    </source>
</evidence>
<keyword evidence="1" id="KW-1133">Transmembrane helix</keyword>
<feature type="transmembrane region" description="Helical" evidence="1">
    <location>
        <begin position="90"/>
        <end position="108"/>
    </location>
</feature>
<name>A0A833W0M0_PHYIN</name>
<dbReference type="Proteomes" id="UP000602510">
    <property type="component" value="Unassembled WGS sequence"/>
</dbReference>
<accession>A0A833W0M0</accession>
<sequence>MPMLPSASGPSSENTTAHQNIQTKTSTILITTLEVLFTTECIVVAAYLEAFVPLFYCNYMLLMVHLPSAQYHVEMAGVTQENVGSTVRPVWIFGLLQVVSFVFLVAVIKRNLGMQALHQLGFVLESQMALVQGKLIMWMVVTFCFRVVHFGTYYLWDFYTNTFT</sequence>
<dbReference type="Proteomes" id="UP000704712">
    <property type="component" value="Unassembled WGS sequence"/>
</dbReference>
<keyword evidence="4" id="KW-1185">Reference proteome</keyword>
<keyword evidence="1" id="KW-0812">Transmembrane</keyword>
<feature type="transmembrane region" description="Helical" evidence="1">
    <location>
        <begin position="28"/>
        <end position="56"/>
    </location>
</feature>
<evidence type="ECO:0000313" key="4">
    <source>
        <dbReference type="Proteomes" id="UP000602510"/>
    </source>
</evidence>
<gene>
    <name evidence="2" type="ORF">GN244_ATG10843</name>
    <name evidence="3" type="ORF">GN958_ATG03824</name>
</gene>